<dbReference type="InterPro" id="IPR007136">
    <property type="entry name" value="DUF347"/>
</dbReference>
<keyword evidence="1" id="KW-0472">Membrane</keyword>
<feature type="transmembrane region" description="Helical" evidence="1">
    <location>
        <begin position="191"/>
        <end position="212"/>
    </location>
</feature>
<reference evidence="2 3" key="1">
    <citation type="submission" date="2022-12" db="EMBL/GenBank/DDBJ databases">
        <title>Draft genome sequence of Paenibacillus sp. dW9.</title>
        <authorList>
            <person name="Choi E.-W."/>
            <person name="Kim D.-U."/>
        </authorList>
    </citation>
    <scope>NUCLEOTIDE SEQUENCE [LARGE SCALE GENOMIC DNA]</scope>
    <source>
        <strain evidence="3">dW9</strain>
    </source>
</reference>
<sequence>MVSNGKVKEILTKVPEITFYFWIIKVLTTGMGEVFSDYLVHQFNPLIAVALAGIGLAASLVLQFSVRRYVVWIYWLVVIMVSIFGTMAADVVNSILSPLGSTVFYVAALTMIFIIWYTKEKTLSIHSIYTHRREFFYWSTVLATFALGTAAGDMAADTMHLGYFSSGVLFTVLLAIPALCSWLFGLNKIVAFWFAYIMTRPVGASFSDWISAPSHHGGLGIDKGQLSLGLTIIIVVLVGYLGITRRDIQEKSKASQTLQPETTPPAL</sequence>
<evidence type="ECO:0000313" key="3">
    <source>
        <dbReference type="Proteomes" id="UP001527882"/>
    </source>
</evidence>
<feature type="transmembrane region" description="Helical" evidence="1">
    <location>
        <begin position="95"/>
        <end position="115"/>
    </location>
</feature>
<dbReference type="Pfam" id="PF03988">
    <property type="entry name" value="DUF347"/>
    <property type="match status" value="4"/>
</dbReference>
<feature type="transmembrane region" description="Helical" evidence="1">
    <location>
        <begin position="135"/>
        <end position="156"/>
    </location>
</feature>
<feature type="transmembrane region" description="Helical" evidence="1">
    <location>
        <begin position="43"/>
        <end position="62"/>
    </location>
</feature>
<evidence type="ECO:0000313" key="2">
    <source>
        <dbReference type="EMBL" id="MCZ8514986.1"/>
    </source>
</evidence>
<feature type="transmembrane region" description="Helical" evidence="1">
    <location>
        <begin position="224"/>
        <end position="243"/>
    </location>
</feature>
<protein>
    <recommendedName>
        <fullName evidence="4">Membrane-anchored protein</fullName>
    </recommendedName>
</protein>
<feature type="transmembrane region" description="Helical" evidence="1">
    <location>
        <begin position="69"/>
        <end position="89"/>
    </location>
</feature>
<keyword evidence="1" id="KW-0812">Transmembrane</keyword>
<feature type="transmembrane region" description="Helical" evidence="1">
    <location>
        <begin position="162"/>
        <end position="184"/>
    </location>
</feature>
<evidence type="ECO:0000256" key="1">
    <source>
        <dbReference type="SAM" id="Phobius"/>
    </source>
</evidence>
<gene>
    <name evidence="2" type="ORF">O9H85_21700</name>
</gene>
<dbReference type="RefSeq" id="WP_269883516.1">
    <property type="nucleotide sequence ID" value="NZ_JAQAGZ010000015.1"/>
</dbReference>
<accession>A0ABT4QDY7</accession>
<evidence type="ECO:0008006" key="4">
    <source>
        <dbReference type="Google" id="ProtNLM"/>
    </source>
</evidence>
<proteinExistence type="predicted"/>
<keyword evidence="3" id="KW-1185">Reference proteome</keyword>
<organism evidence="2 3">
    <name type="scientific">Paenibacillus gyeongsangnamensis</name>
    <dbReference type="NCBI Taxonomy" id="3388067"/>
    <lineage>
        <taxon>Bacteria</taxon>
        <taxon>Bacillati</taxon>
        <taxon>Bacillota</taxon>
        <taxon>Bacilli</taxon>
        <taxon>Bacillales</taxon>
        <taxon>Paenibacillaceae</taxon>
        <taxon>Paenibacillus</taxon>
    </lineage>
</organism>
<keyword evidence="1" id="KW-1133">Transmembrane helix</keyword>
<comment type="caution">
    <text evidence="2">The sequence shown here is derived from an EMBL/GenBank/DDBJ whole genome shotgun (WGS) entry which is preliminary data.</text>
</comment>
<name>A0ABT4QDY7_9BACL</name>
<dbReference type="Proteomes" id="UP001527882">
    <property type="component" value="Unassembled WGS sequence"/>
</dbReference>
<dbReference type="EMBL" id="JAQAGZ010000015">
    <property type="protein sequence ID" value="MCZ8514986.1"/>
    <property type="molecule type" value="Genomic_DNA"/>
</dbReference>